<proteinExistence type="predicted"/>
<dbReference type="Proteomes" id="UP000807769">
    <property type="component" value="Unassembled WGS sequence"/>
</dbReference>
<dbReference type="RefSeq" id="XP_041191357.1">
    <property type="nucleotide sequence ID" value="XM_041343104.1"/>
</dbReference>
<evidence type="ECO:0000313" key="1">
    <source>
        <dbReference type="EMBL" id="KAG1813596.1"/>
    </source>
</evidence>
<dbReference type="GO" id="GO:0036286">
    <property type="term" value="C:eisosome filament"/>
    <property type="evidence" value="ECO:0007669"/>
    <property type="project" value="TreeGrafter"/>
</dbReference>
<organism evidence="1 2">
    <name type="scientific">Suillus subaureus</name>
    <dbReference type="NCBI Taxonomy" id="48587"/>
    <lineage>
        <taxon>Eukaryota</taxon>
        <taxon>Fungi</taxon>
        <taxon>Dikarya</taxon>
        <taxon>Basidiomycota</taxon>
        <taxon>Agaricomycotina</taxon>
        <taxon>Agaricomycetes</taxon>
        <taxon>Agaricomycetidae</taxon>
        <taxon>Boletales</taxon>
        <taxon>Suillineae</taxon>
        <taxon>Suillaceae</taxon>
        <taxon>Suillus</taxon>
    </lineage>
</organism>
<dbReference type="PANTHER" id="PTHR31962">
    <property type="entry name" value="SPHINGOLIPID LONG CHAIN BASE-RESPONSIVE PROTEIN PIL1"/>
    <property type="match status" value="1"/>
</dbReference>
<accession>A0A9P7E8A0</accession>
<dbReference type="GeneID" id="64637120"/>
<dbReference type="GO" id="GO:0006897">
    <property type="term" value="P:endocytosis"/>
    <property type="evidence" value="ECO:0007669"/>
    <property type="project" value="TreeGrafter"/>
</dbReference>
<dbReference type="GO" id="GO:0070941">
    <property type="term" value="P:eisosome assembly"/>
    <property type="evidence" value="ECO:0007669"/>
    <property type="project" value="TreeGrafter"/>
</dbReference>
<dbReference type="GO" id="GO:0005886">
    <property type="term" value="C:plasma membrane"/>
    <property type="evidence" value="ECO:0007669"/>
    <property type="project" value="TreeGrafter"/>
</dbReference>
<keyword evidence="2" id="KW-1185">Reference proteome</keyword>
<name>A0A9P7E8A0_9AGAM</name>
<sequence>MKPRGRLQRLSSDFSKAADAMRTWAISEGDDLSDILNSSRTLLAHFSGALSRYSSIQNIVRDNMKAVRTREESLDELQRRRRRTAASVESIKKKLTRMNQETKAFGAQMDALNTSCEDMRNLDVKIAHERSMIVVFKRKCTKNWLTLKFGGLAECCEKGMIVGEIGKRMVVVGNALLLTSAQFPKSRDSSGTFGVTQTSICRAQAHDLVTI</sequence>
<reference evidence="1" key="1">
    <citation type="journal article" date="2020" name="New Phytol.">
        <title>Comparative genomics reveals dynamic genome evolution in host specialist ectomycorrhizal fungi.</title>
        <authorList>
            <person name="Lofgren L.A."/>
            <person name="Nguyen N.H."/>
            <person name="Vilgalys R."/>
            <person name="Ruytinx J."/>
            <person name="Liao H.L."/>
            <person name="Branco S."/>
            <person name="Kuo A."/>
            <person name="LaButti K."/>
            <person name="Lipzen A."/>
            <person name="Andreopoulos W."/>
            <person name="Pangilinan J."/>
            <person name="Riley R."/>
            <person name="Hundley H."/>
            <person name="Na H."/>
            <person name="Barry K."/>
            <person name="Grigoriev I.V."/>
            <person name="Stajich J.E."/>
            <person name="Kennedy P.G."/>
        </authorList>
    </citation>
    <scope>NUCLEOTIDE SEQUENCE</scope>
    <source>
        <strain evidence="1">MN1</strain>
    </source>
</reference>
<comment type="caution">
    <text evidence="1">The sequence shown here is derived from an EMBL/GenBank/DDBJ whole genome shotgun (WGS) entry which is preliminary data.</text>
</comment>
<protein>
    <submittedName>
        <fullName evidence="1">Uncharacterized protein</fullName>
    </submittedName>
</protein>
<dbReference type="EMBL" id="JABBWG010000023">
    <property type="protein sequence ID" value="KAG1813596.1"/>
    <property type="molecule type" value="Genomic_DNA"/>
</dbReference>
<dbReference type="GO" id="GO:0008289">
    <property type="term" value="F:lipid binding"/>
    <property type="evidence" value="ECO:0007669"/>
    <property type="project" value="TreeGrafter"/>
</dbReference>
<dbReference type="Gene3D" id="1.20.1270.60">
    <property type="entry name" value="Arfaptin homology (AH) domain/BAR domain"/>
    <property type="match status" value="1"/>
</dbReference>
<dbReference type="PANTHER" id="PTHR31962:SF6">
    <property type="entry name" value="EISOSOME COMPONENT PIL1-DOMAIN-CONTAINING PROTEIN"/>
    <property type="match status" value="1"/>
</dbReference>
<dbReference type="InterPro" id="IPR028245">
    <property type="entry name" value="PIL1/LSP1"/>
</dbReference>
<dbReference type="AlphaFoldDB" id="A0A9P7E8A0"/>
<dbReference type="InterPro" id="IPR027267">
    <property type="entry name" value="AH/BAR_dom_sf"/>
</dbReference>
<dbReference type="OrthoDB" id="5599269at2759"/>
<evidence type="ECO:0000313" key="2">
    <source>
        <dbReference type="Proteomes" id="UP000807769"/>
    </source>
</evidence>
<gene>
    <name evidence="1" type="ORF">BJ212DRAFT_399963</name>
</gene>